<dbReference type="InterPro" id="IPR004358">
    <property type="entry name" value="Sig_transdc_His_kin-like_C"/>
</dbReference>
<dbReference type="InterPro" id="IPR009057">
    <property type="entry name" value="Homeodomain-like_sf"/>
</dbReference>
<protein>
    <recommendedName>
        <fullName evidence="2">histidine kinase</fullName>
        <ecNumber evidence="2">2.7.13.3</ecNumber>
    </recommendedName>
</protein>
<evidence type="ECO:0000256" key="4">
    <source>
        <dbReference type="ARBA" id="ARBA00023015"/>
    </source>
</evidence>
<dbReference type="InterPro" id="IPR013783">
    <property type="entry name" value="Ig-like_fold"/>
</dbReference>
<dbReference type="Pfam" id="PF07494">
    <property type="entry name" value="Reg_prop"/>
    <property type="match status" value="3"/>
</dbReference>
<dbReference type="InterPro" id="IPR001789">
    <property type="entry name" value="Sig_transdc_resp-reg_receiver"/>
</dbReference>
<dbReference type="SUPFAM" id="SSF63829">
    <property type="entry name" value="Calcium-dependent phosphotriesterase"/>
    <property type="match status" value="4"/>
</dbReference>
<dbReference type="InterPro" id="IPR005467">
    <property type="entry name" value="His_kinase_dom"/>
</dbReference>
<keyword evidence="13" id="KW-1185">Reference proteome</keyword>
<comment type="caution">
    <text evidence="12">The sequence shown here is derived from an EMBL/GenBank/DDBJ whole genome shotgun (WGS) entry which is preliminary data.</text>
</comment>
<dbReference type="PROSITE" id="PS01124">
    <property type="entry name" value="HTH_ARAC_FAMILY_2"/>
    <property type="match status" value="1"/>
</dbReference>
<dbReference type="PROSITE" id="PS50109">
    <property type="entry name" value="HIS_KIN"/>
    <property type="match status" value="1"/>
</dbReference>
<keyword evidence="3 7" id="KW-0597">Phosphoprotein</keyword>
<gene>
    <name evidence="12" type="ORF">CRI94_15585</name>
</gene>
<dbReference type="RefSeq" id="WP_098078050.1">
    <property type="nucleotide sequence ID" value="NZ_PDEQ01000009.1"/>
</dbReference>
<keyword evidence="6" id="KW-0804">Transcription</keyword>
<dbReference type="InterPro" id="IPR036097">
    <property type="entry name" value="HisK_dim/P_sf"/>
</dbReference>
<dbReference type="SMART" id="SM00388">
    <property type="entry name" value="HisKA"/>
    <property type="match status" value="1"/>
</dbReference>
<dbReference type="SUPFAM" id="SSF47384">
    <property type="entry name" value="Homodimeric domain of signal transducing histidine kinase"/>
    <property type="match status" value="1"/>
</dbReference>
<evidence type="ECO:0000313" key="12">
    <source>
        <dbReference type="EMBL" id="PEN11455.1"/>
    </source>
</evidence>
<dbReference type="InterPro" id="IPR011110">
    <property type="entry name" value="Reg_prop"/>
</dbReference>
<dbReference type="InterPro" id="IPR003594">
    <property type="entry name" value="HATPase_dom"/>
</dbReference>
<dbReference type="Pfam" id="PF12833">
    <property type="entry name" value="HTH_18"/>
    <property type="match status" value="1"/>
</dbReference>
<feature type="region of interest" description="Disordered" evidence="8">
    <location>
        <begin position="252"/>
        <end position="280"/>
    </location>
</feature>
<dbReference type="PRINTS" id="PR00344">
    <property type="entry name" value="BCTRLSENSOR"/>
</dbReference>
<evidence type="ECO:0000256" key="1">
    <source>
        <dbReference type="ARBA" id="ARBA00000085"/>
    </source>
</evidence>
<dbReference type="PROSITE" id="PS50110">
    <property type="entry name" value="RESPONSE_REGULATORY"/>
    <property type="match status" value="1"/>
</dbReference>
<evidence type="ECO:0000259" key="10">
    <source>
        <dbReference type="PROSITE" id="PS50109"/>
    </source>
</evidence>
<dbReference type="SUPFAM" id="SSF46689">
    <property type="entry name" value="Homeodomain-like"/>
    <property type="match status" value="1"/>
</dbReference>
<dbReference type="Gene3D" id="1.10.10.60">
    <property type="entry name" value="Homeodomain-like"/>
    <property type="match status" value="1"/>
</dbReference>
<dbReference type="Gene3D" id="3.30.565.10">
    <property type="entry name" value="Histidine kinase-like ATPase, C-terminal domain"/>
    <property type="match status" value="1"/>
</dbReference>
<evidence type="ECO:0000256" key="6">
    <source>
        <dbReference type="ARBA" id="ARBA00023163"/>
    </source>
</evidence>
<evidence type="ECO:0000256" key="3">
    <source>
        <dbReference type="ARBA" id="ARBA00022553"/>
    </source>
</evidence>
<dbReference type="Gene3D" id="2.130.10.10">
    <property type="entry name" value="YVTN repeat-like/Quinoprotein amine dehydrogenase"/>
    <property type="match status" value="4"/>
</dbReference>
<organism evidence="12 13">
    <name type="scientific">Longibacter salinarum</name>
    <dbReference type="NCBI Taxonomy" id="1850348"/>
    <lineage>
        <taxon>Bacteria</taxon>
        <taxon>Pseudomonadati</taxon>
        <taxon>Rhodothermota</taxon>
        <taxon>Rhodothermia</taxon>
        <taxon>Rhodothermales</taxon>
        <taxon>Salisaetaceae</taxon>
        <taxon>Longibacter</taxon>
    </lineage>
</organism>
<dbReference type="Pfam" id="PF07495">
    <property type="entry name" value="Y_Y_Y"/>
    <property type="match status" value="1"/>
</dbReference>
<dbReference type="InterPro" id="IPR003661">
    <property type="entry name" value="HisK_dim/P_dom"/>
</dbReference>
<dbReference type="CDD" id="cd17574">
    <property type="entry name" value="REC_OmpR"/>
    <property type="match status" value="1"/>
</dbReference>
<dbReference type="GO" id="GO:0000155">
    <property type="term" value="F:phosphorelay sensor kinase activity"/>
    <property type="evidence" value="ECO:0007669"/>
    <property type="project" value="InterPro"/>
</dbReference>
<dbReference type="Pfam" id="PF02518">
    <property type="entry name" value="HATPase_c"/>
    <property type="match status" value="1"/>
</dbReference>
<dbReference type="InterPro" id="IPR015943">
    <property type="entry name" value="WD40/YVTN_repeat-like_dom_sf"/>
</dbReference>
<evidence type="ECO:0000256" key="7">
    <source>
        <dbReference type="PROSITE-ProRule" id="PRU00169"/>
    </source>
</evidence>
<comment type="catalytic activity">
    <reaction evidence="1">
        <text>ATP + protein L-histidine = ADP + protein N-phospho-L-histidine.</text>
        <dbReference type="EC" id="2.7.13.3"/>
    </reaction>
</comment>
<evidence type="ECO:0000259" key="11">
    <source>
        <dbReference type="PROSITE" id="PS50110"/>
    </source>
</evidence>
<dbReference type="OrthoDB" id="9809670at2"/>
<dbReference type="Pfam" id="PF00072">
    <property type="entry name" value="Response_reg"/>
    <property type="match status" value="1"/>
</dbReference>
<dbReference type="SMART" id="SM00342">
    <property type="entry name" value="HTH_ARAC"/>
    <property type="match status" value="1"/>
</dbReference>
<dbReference type="EMBL" id="PDEQ01000009">
    <property type="protein sequence ID" value="PEN11455.1"/>
    <property type="molecule type" value="Genomic_DNA"/>
</dbReference>
<dbReference type="InterPro" id="IPR011123">
    <property type="entry name" value="Y_Y_Y"/>
</dbReference>
<evidence type="ECO:0000256" key="5">
    <source>
        <dbReference type="ARBA" id="ARBA00023125"/>
    </source>
</evidence>
<dbReference type="Gene3D" id="1.10.287.130">
    <property type="match status" value="1"/>
</dbReference>
<feature type="compositionally biased region" description="Polar residues" evidence="8">
    <location>
        <begin position="253"/>
        <end position="265"/>
    </location>
</feature>
<feature type="compositionally biased region" description="Basic and acidic residues" evidence="8">
    <location>
        <begin position="1185"/>
        <end position="1198"/>
    </location>
</feature>
<keyword evidence="4" id="KW-0805">Transcription regulation</keyword>
<proteinExistence type="predicted"/>
<dbReference type="CDD" id="cd00082">
    <property type="entry name" value="HisKA"/>
    <property type="match status" value="1"/>
</dbReference>
<dbReference type="InterPro" id="IPR011006">
    <property type="entry name" value="CheY-like_superfamily"/>
</dbReference>
<keyword evidence="5" id="KW-0238">DNA-binding</keyword>
<sequence length="1464" mass="161297">MSISSFVSTGLRHDSGRASGVPVARLAISSVLALLAVTLLPACLHAQSGSGNGDVVPPRIRFERLTLEDGLSQGHIYDILQDRRGFMWFATESGLNRYDGHDFKVYEPRPFDSESLSDGTINDIHEAQDGSIWVATQFGGVNRLDPLTDTVTRFQHDPDDPRSLPPGPVNVVYEDRGGILWVGTDNGLARMAPGRPGRFTHFRHASDDPRSISSSTVRSIRDDAEGRLWITTANGLNRMDLDAPGHFTRFLDASTSPNSSGPTSEHSLHGQYASPQRPDVRWIGSDDGLIRFDATDGSSRRFYPHSERAPGENIVMNVSPDPVDSGALWVATMRRGLARFQTNTASFTRYDSNPTDRHGLLDLASTHVFTGRSGMIWVGTAGAGINLFNPHTMAIARYGVSMAGPGLLRNPNVWGVEVTGDSTLWVSTSESYLHRINLGTGVMRVWQADPANPLDPMRPAATAFDFAEHADGTLWVGTEKSLDRYDPTTERFRHYRHDPADSTSISNHNINVLEYDRSGALWVGTPGGLNRYDPETDAFVRYEHDEATPDGRDWIGYVFEDRAGRLWVAHDEGVCQLDRSTGAFVTHFHHDPGDPSSLTNGRFGWIHERPQEPGVLWVSSLDGGGLDRIDTRTGAITHYTTETANFPDDTMYAILEGSDGRLWLSTNHGLIRFDPDATPPHRPVRQFGLESGLQGLEFNQHAATERDGQLVFGGVNGLNVFRPAAMEGNEVAPKVTLTNLRVWNQPLTVGPDSPLQQPVAQTEALHLTHDQNQVTIEFLALHFKNPKSNRYRYRLEGYDDQWVDAGTRREATYTNLPPGTYTFRVRASNVDGVWSETGASLQLHISPPWWQTSFAYVLYILLLGGVIGGGVYVQRQRQQRLEDAVDARTRQVRDQNEQLARQAEELKELDAAKRRFFANISHEFRTPLTILLGPTRDALRSDAPMSNEDVERVHRNGLRLQALIDQLLDLSALDAGGMDHAPEWHDLGPIVQATASIFAPLAKRGEIEMDIDLPASPVYVYVDAEHLQTALKNLVSNAIKYTPSGGRVDIVLSWSERSDSGKGAIGEVEIRVSDSGPGIPETEKEHVFDRFHRGDSVAARTAGGSGIGLSLAHELVTLNDGRLEVESRSESGTTFVIGLSARTSVPGGAGAPALSSGLEDEMCPPAGMPVDLSHDAAAEEGESTTTEKRERKAKEEDERPVVLVVDDNQDVRRYIRSVLESDEETRVNSGHPDFAVIEAANGRLGLNIAKERLPDCIVADVMMPEMDGFEMGRALMDDPMTEGIPLLYLTARAAPEDEVDGLRLGADDYLVKPFDSQLLRVRVNGLIQKRMRLRELHQRSEMTPPGGDGQDIEPVPPSPFVASVRSAIADNLSDPDFGVGELAEAVALSRSQLYRRLKDELDQTPSALLRTERLQHARRLLKSQEGTVSEIAYAVGFNSLSYFSTAFRKHYDESPSDVPVEPAS</sequence>
<evidence type="ECO:0000256" key="2">
    <source>
        <dbReference type="ARBA" id="ARBA00012438"/>
    </source>
</evidence>
<dbReference type="Gene3D" id="3.40.50.2300">
    <property type="match status" value="1"/>
</dbReference>
<reference evidence="12 13" key="1">
    <citation type="submission" date="2017-10" db="EMBL/GenBank/DDBJ databases">
        <title>Draft genome of Longibacter Salinarum.</title>
        <authorList>
            <person name="Goh K.M."/>
            <person name="Shamsir M.S."/>
            <person name="Lim S.W."/>
        </authorList>
    </citation>
    <scope>NUCLEOTIDE SEQUENCE [LARGE SCALE GENOMIC DNA]</scope>
    <source>
        <strain evidence="12 13">KCTC 52045</strain>
    </source>
</reference>
<dbReference type="GO" id="GO:0003700">
    <property type="term" value="F:DNA-binding transcription factor activity"/>
    <property type="evidence" value="ECO:0007669"/>
    <property type="project" value="InterPro"/>
</dbReference>
<dbReference type="SUPFAM" id="SSF49265">
    <property type="entry name" value="Fibronectin type III"/>
    <property type="match status" value="1"/>
</dbReference>
<dbReference type="SUPFAM" id="SSF52172">
    <property type="entry name" value="CheY-like"/>
    <property type="match status" value="1"/>
</dbReference>
<dbReference type="InterPro" id="IPR018062">
    <property type="entry name" value="HTH_AraC-typ_CS"/>
</dbReference>
<dbReference type="Pfam" id="PF00512">
    <property type="entry name" value="HisKA"/>
    <property type="match status" value="1"/>
</dbReference>
<dbReference type="PANTHER" id="PTHR43547:SF2">
    <property type="entry name" value="HYBRID SIGNAL TRANSDUCTION HISTIDINE KINASE C"/>
    <property type="match status" value="1"/>
</dbReference>
<dbReference type="InterPro" id="IPR003961">
    <property type="entry name" value="FN3_dom"/>
</dbReference>
<dbReference type="PROSITE" id="PS00041">
    <property type="entry name" value="HTH_ARAC_FAMILY_1"/>
    <property type="match status" value="1"/>
</dbReference>
<feature type="region of interest" description="Disordered" evidence="8">
    <location>
        <begin position="1146"/>
        <end position="1198"/>
    </location>
</feature>
<dbReference type="InterPro" id="IPR036890">
    <property type="entry name" value="HATPase_C_sf"/>
</dbReference>
<evidence type="ECO:0000259" key="9">
    <source>
        <dbReference type="PROSITE" id="PS01124"/>
    </source>
</evidence>
<dbReference type="InterPro" id="IPR036116">
    <property type="entry name" value="FN3_sf"/>
</dbReference>
<dbReference type="GO" id="GO:0043565">
    <property type="term" value="F:sequence-specific DNA binding"/>
    <property type="evidence" value="ECO:0007669"/>
    <property type="project" value="InterPro"/>
</dbReference>
<dbReference type="SMART" id="SM00387">
    <property type="entry name" value="HATPase_c"/>
    <property type="match status" value="1"/>
</dbReference>
<dbReference type="SMART" id="SM00448">
    <property type="entry name" value="REC"/>
    <property type="match status" value="1"/>
</dbReference>
<accession>A0A2A8CUD6</accession>
<dbReference type="CDD" id="cd00063">
    <property type="entry name" value="FN3"/>
    <property type="match status" value="1"/>
</dbReference>
<evidence type="ECO:0000256" key="8">
    <source>
        <dbReference type="SAM" id="MobiDB-lite"/>
    </source>
</evidence>
<feature type="modified residue" description="4-aspartylphosphate" evidence="7">
    <location>
        <position position="1260"/>
    </location>
</feature>
<dbReference type="FunFam" id="2.60.40.10:FF:000791">
    <property type="entry name" value="Two-component system sensor histidine kinase/response regulator"/>
    <property type="match status" value="1"/>
</dbReference>
<dbReference type="PANTHER" id="PTHR43547">
    <property type="entry name" value="TWO-COMPONENT HISTIDINE KINASE"/>
    <property type="match status" value="1"/>
</dbReference>
<dbReference type="InterPro" id="IPR018060">
    <property type="entry name" value="HTH_AraC"/>
</dbReference>
<name>A0A2A8CUD6_9BACT</name>
<evidence type="ECO:0000313" key="13">
    <source>
        <dbReference type="Proteomes" id="UP000220102"/>
    </source>
</evidence>
<dbReference type="Proteomes" id="UP000220102">
    <property type="component" value="Unassembled WGS sequence"/>
</dbReference>
<feature type="domain" description="HTH araC/xylS-type" evidence="9">
    <location>
        <begin position="1362"/>
        <end position="1461"/>
    </location>
</feature>
<dbReference type="Gene3D" id="2.60.40.10">
    <property type="entry name" value="Immunoglobulins"/>
    <property type="match status" value="1"/>
</dbReference>
<dbReference type="EC" id="2.7.13.3" evidence="2"/>
<feature type="domain" description="Response regulatory" evidence="11">
    <location>
        <begin position="1201"/>
        <end position="1327"/>
    </location>
</feature>
<feature type="domain" description="Histidine kinase" evidence="10">
    <location>
        <begin position="919"/>
        <end position="1143"/>
    </location>
</feature>
<dbReference type="SUPFAM" id="SSF55874">
    <property type="entry name" value="ATPase domain of HSP90 chaperone/DNA topoisomerase II/histidine kinase"/>
    <property type="match status" value="1"/>
</dbReference>